<accession>A0A917IEZ6</accession>
<sequence>MALGLLSRPRQGWVALPNADPMLVSAARVGVVLTCVTQAARLGLWVPRSDRHHVAAPAHSGAVGRTAAHVHWAKPIVPRRPGELVDPIQNVLMLVACCLPREQAVAVWESALKARLIEAQEMAGYPLPARARDVCALARPFADAGTESIVCHRLRWLDEPVIPQVVIAGRPVDVLIGERLVVQIDGGHHVGPQRDSDIEHDARLRLMGYHVIRVSYDQIMNQWERVHDLVLRAIAQGLHRAPSARRRA</sequence>
<reference evidence="2" key="2">
    <citation type="submission" date="2020-09" db="EMBL/GenBank/DDBJ databases">
        <authorList>
            <person name="Sun Q."/>
            <person name="Zhou Y."/>
        </authorList>
    </citation>
    <scope>NUCLEOTIDE SEQUENCE</scope>
    <source>
        <strain evidence="2">CGMCC 1.15794</strain>
    </source>
</reference>
<dbReference type="InterPro" id="IPR007569">
    <property type="entry name" value="DUF559"/>
</dbReference>
<name>A0A917IEZ6_9MICO</name>
<reference evidence="2" key="1">
    <citation type="journal article" date="2014" name="Int. J. Syst. Evol. Microbiol.">
        <title>Complete genome sequence of Corynebacterium casei LMG S-19264T (=DSM 44701T), isolated from a smear-ripened cheese.</title>
        <authorList>
            <consortium name="US DOE Joint Genome Institute (JGI-PGF)"/>
            <person name="Walter F."/>
            <person name="Albersmeier A."/>
            <person name="Kalinowski J."/>
            <person name="Ruckert C."/>
        </authorList>
    </citation>
    <scope>NUCLEOTIDE SEQUENCE</scope>
    <source>
        <strain evidence="2">CGMCC 1.15794</strain>
    </source>
</reference>
<dbReference type="RefSeq" id="WP_229663081.1">
    <property type="nucleotide sequence ID" value="NZ_BMJY01000003.1"/>
</dbReference>
<dbReference type="Gene3D" id="3.40.960.10">
    <property type="entry name" value="VSR Endonuclease"/>
    <property type="match status" value="1"/>
</dbReference>
<evidence type="ECO:0000313" key="3">
    <source>
        <dbReference type="Proteomes" id="UP000657592"/>
    </source>
</evidence>
<protein>
    <recommendedName>
        <fullName evidence="1">DUF559 domain-containing protein</fullName>
    </recommendedName>
</protein>
<proteinExistence type="predicted"/>
<dbReference type="AlphaFoldDB" id="A0A917IEZ6"/>
<evidence type="ECO:0000313" key="2">
    <source>
        <dbReference type="EMBL" id="GGH38885.1"/>
    </source>
</evidence>
<gene>
    <name evidence="2" type="ORF">GCM10010921_09770</name>
</gene>
<feature type="domain" description="DUF559" evidence="1">
    <location>
        <begin position="176"/>
        <end position="234"/>
    </location>
</feature>
<dbReference type="EMBL" id="BMJY01000003">
    <property type="protein sequence ID" value="GGH38885.1"/>
    <property type="molecule type" value="Genomic_DNA"/>
</dbReference>
<dbReference type="Proteomes" id="UP000657592">
    <property type="component" value="Unassembled WGS sequence"/>
</dbReference>
<dbReference type="Pfam" id="PF04480">
    <property type="entry name" value="DUF559"/>
    <property type="match status" value="1"/>
</dbReference>
<comment type="caution">
    <text evidence="2">The sequence shown here is derived from an EMBL/GenBank/DDBJ whole genome shotgun (WGS) entry which is preliminary data.</text>
</comment>
<evidence type="ECO:0000259" key="1">
    <source>
        <dbReference type="Pfam" id="PF04480"/>
    </source>
</evidence>
<organism evidence="2 3">
    <name type="scientific">Microbacterium album</name>
    <dbReference type="NCBI Taxonomy" id="2053191"/>
    <lineage>
        <taxon>Bacteria</taxon>
        <taxon>Bacillati</taxon>
        <taxon>Actinomycetota</taxon>
        <taxon>Actinomycetes</taxon>
        <taxon>Micrococcales</taxon>
        <taxon>Microbacteriaceae</taxon>
        <taxon>Microbacterium</taxon>
    </lineage>
</organism>
<keyword evidence="3" id="KW-1185">Reference proteome</keyword>